<dbReference type="AlphaFoldDB" id="A0ABD3B2Z7"/>
<comment type="caution">
    <text evidence="2">The sequence shown here is derived from an EMBL/GenBank/DDBJ whole genome shotgun (WGS) entry which is preliminary data.</text>
</comment>
<sequence length="138" mass="15827">MGANEELAKLNENKLMELYHATATGGHFGIHATYHRLASVLHWKGMHHQVRQFILACDTCQRNKHETVAYPGGKSVILVVTDRPSQLAHFMALRYPYKTMMNLMSGQAFGTEEHRVLFGSINYIRDDATEEYEGQLFW</sequence>
<evidence type="ECO:0000313" key="2">
    <source>
        <dbReference type="EMBL" id="KAL3537826.1"/>
    </source>
</evidence>
<protein>
    <recommendedName>
        <fullName evidence="1">Integrase zinc-binding domain-containing protein</fullName>
    </recommendedName>
</protein>
<dbReference type="Pfam" id="PF17921">
    <property type="entry name" value="Integrase_H2C2"/>
    <property type="match status" value="1"/>
</dbReference>
<dbReference type="InterPro" id="IPR041588">
    <property type="entry name" value="Integrase_H2C2"/>
</dbReference>
<dbReference type="InterPro" id="IPR052160">
    <property type="entry name" value="Gypsy_RT_Integrase-like"/>
</dbReference>
<dbReference type="EMBL" id="JBJUIK010000001">
    <property type="protein sequence ID" value="KAL3537826.1"/>
    <property type="molecule type" value="Genomic_DNA"/>
</dbReference>
<gene>
    <name evidence="2" type="ORF">ACH5RR_001192</name>
</gene>
<dbReference type="PANTHER" id="PTHR47266">
    <property type="entry name" value="ENDONUCLEASE-RELATED"/>
    <property type="match status" value="1"/>
</dbReference>
<name>A0ABD3B2Z7_9GENT</name>
<dbReference type="Gene3D" id="1.10.340.70">
    <property type="match status" value="1"/>
</dbReference>
<accession>A0ABD3B2Z7</accession>
<organism evidence="2 3">
    <name type="scientific">Cinchona calisaya</name>
    <dbReference type="NCBI Taxonomy" id="153742"/>
    <lineage>
        <taxon>Eukaryota</taxon>
        <taxon>Viridiplantae</taxon>
        <taxon>Streptophyta</taxon>
        <taxon>Embryophyta</taxon>
        <taxon>Tracheophyta</taxon>
        <taxon>Spermatophyta</taxon>
        <taxon>Magnoliopsida</taxon>
        <taxon>eudicotyledons</taxon>
        <taxon>Gunneridae</taxon>
        <taxon>Pentapetalae</taxon>
        <taxon>asterids</taxon>
        <taxon>lamiids</taxon>
        <taxon>Gentianales</taxon>
        <taxon>Rubiaceae</taxon>
        <taxon>Cinchonoideae</taxon>
        <taxon>Cinchoneae</taxon>
        <taxon>Cinchona</taxon>
    </lineage>
</organism>
<keyword evidence="3" id="KW-1185">Reference proteome</keyword>
<proteinExistence type="predicted"/>
<evidence type="ECO:0000259" key="1">
    <source>
        <dbReference type="Pfam" id="PF17921"/>
    </source>
</evidence>
<feature type="domain" description="Integrase zinc-binding" evidence="1">
    <location>
        <begin position="13"/>
        <end position="65"/>
    </location>
</feature>
<evidence type="ECO:0000313" key="3">
    <source>
        <dbReference type="Proteomes" id="UP001630127"/>
    </source>
</evidence>
<reference evidence="2 3" key="1">
    <citation type="submission" date="2024-11" db="EMBL/GenBank/DDBJ databases">
        <title>A near-complete genome assembly of Cinchona calisaya.</title>
        <authorList>
            <person name="Lian D.C."/>
            <person name="Zhao X.W."/>
            <person name="Wei L."/>
        </authorList>
    </citation>
    <scope>NUCLEOTIDE SEQUENCE [LARGE SCALE GENOMIC DNA]</scope>
    <source>
        <tissue evidence="2">Nenye</tissue>
    </source>
</reference>
<dbReference type="Proteomes" id="UP001630127">
    <property type="component" value="Unassembled WGS sequence"/>
</dbReference>